<dbReference type="InterPro" id="IPR022409">
    <property type="entry name" value="PKD/Chitinase_dom"/>
</dbReference>
<protein>
    <submittedName>
        <fullName evidence="8">LapB repeat-containing protein</fullName>
    </submittedName>
</protein>
<evidence type="ECO:0000256" key="4">
    <source>
        <dbReference type="SAM" id="MobiDB-lite"/>
    </source>
</evidence>
<keyword evidence="3 6" id="KW-0732">Signal</keyword>
<dbReference type="Pfam" id="PF17210">
    <property type="entry name" value="SdrD_B"/>
    <property type="match status" value="1"/>
</dbReference>
<name>A0A7X0X0G2_LISSE</name>
<feature type="signal peptide" evidence="6">
    <location>
        <begin position="1"/>
        <end position="18"/>
    </location>
</feature>
<keyword evidence="5" id="KW-0812">Transmembrane</keyword>
<dbReference type="GO" id="GO:0005576">
    <property type="term" value="C:extracellular region"/>
    <property type="evidence" value="ECO:0007669"/>
    <property type="project" value="UniProtKB-SubCell"/>
</dbReference>
<feature type="region of interest" description="Disordered" evidence="4">
    <location>
        <begin position="1015"/>
        <end position="1035"/>
    </location>
</feature>
<comment type="caution">
    <text evidence="8">The sequence shown here is derived from an EMBL/GenBank/DDBJ whole genome shotgun (WGS) entry which is preliminary data.</text>
</comment>
<evidence type="ECO:0000256" key="2">
    <source>
        <dbReference type="ARBA" id="ARBA00022525"/>
    </source>
</evidence>
<sequence>MIRKIFTCFLAVAILAQATVGPTYTIANATETETNANVQMQATSENTGLANNEIIIENSIKDQIYTLALPKQLQLDTKKTAKNVTYDKIKNEVAITGTGSKISLFLIASEEGTYELELKDDAKTVTSLNLVVKNQADKTSKTEKVVGNNILGTDLLKGEAVSNKLSLQAEASKTTLTNYTEQMTVSYSINFLDGAATLKDGKLVIDFTGSGLEPVNYPKNTSANANVNSASYSSTTDKLTINLVNNIPSGAPFDIPVVVRASYQATPGTPMDLNATLSAGNNSGETYDAVEKAVSVSFAASGDYKPYEPITAGDNSWDFPNKNVSFSLMPGGYDITWPQLTKKSTGNKSFKNLKLEYIKENGASVHNITMTGLNIIKPGEYWSSLSAINGNPVQISNTAEKQVVEFGPINANLYNQVQLTISSKVPTTSVPGTVYTGTVNVYDEDVFVTTIKVKTTVPSPKTTIEVNSEVSNNTIAENDTIEWGFTPKITSSMSGVSDLQIIAPIPEGLKTLSFTPNNNNLASIKRLEYYQDGAWNTMAANTPSGWDLSKINQSDHRIEKLRITYRDKIVTTNDLPPYSPGTIRLQNTGVKAGESFTLQPEAITYTDFDQTSKTIDTTTSALKKTIQVVEPTTDPAKINGYVFYPSAVSSYGKEFGSTIFFNGDTISQSVRLGNYANKLADPYIFVIVPKGMDVSLLKNFIQQPYSSQINYTYAPSNGLNTIYPKSSADVSGEEKLADGSTLLYWEAPDTSLSPGVRNCEMLSIDLAFKLNKVSSGEKRIEFGMGSMTDSRWTLNSAGNTGLTTKTLPSELQAKLPGVTSSKYLSTTMTANVGISNSLETKMKIKGSQDEKLVDVSTTTATTIPGKKVDYNVSFKNNGTKSMNNLEIIDILPYVGDQYVLGTGDRGSQFSVIPTSEIDVLINGKKSDTATVEYSTSTEPERFNTDGEDVPGATWQMTAPTNMADVKSFRIKLPNTEFKVGDQIDLNFEGIVPTDAPRDGEIAYNSVAYRVDKETASGTTKLASEPPRGGVKSTTPATDLSLAGNSFIDLNKNGIQDTGENGLNSVQLDLYKENDGEFEKVETVYTSADSANQINGLFNFVGFSNGTYKIAAHLPNKNAEFITKGDNKVVIDSEDSSIGWLTKNGAAEFTIDDLANGNPKFITDLQLPIYMSTPVQGSIIFMNKTGERKITSYGEGYQVALLDKDGHEVKSAVTTNNKGVFSFKDVVIQNPVDYKLQVTAPSGTKFVYAPQNTIFNSATGTYELNNLTPGVGSTAEIYITDNDLPTTDIQLDSVVSPKTITIDSKDATTEVSNKWTVESSNGTLVYEGIGNSIRIPNDEGTYIAKNTATDEAGNTTTDEKSFDIDNTAPVLSMNSDATVEVNSTEATMDWINPLTVTATDAHDGNINPTIDYRQVVWDKLGTYPVTVTASDTTGNQSTQTVNIQVVDTIAPTILVTNHSLTYTVEAMRTMTEQDLLNAAGLVGGDNYDLAPGQAPEPNKMSMVFTSDFNSVFSNISTVKKGVYQVQVNLMDSSHNQAIPQTISVQVVDTKAPTLTADDVTYHVNASKTETDFLQDALVQATDNNDASNDLTITTDFTTKVNLTKPGRYDVTVNATDSSGNTGTKKVIVQVEKDKPVISADKEMTYQGKTNVTEAKFLSDIQATVTDELDEDVQVTSDFPKKVNQNKAGTYEVTLNAEDSYGNKANPVTVYVQIENKIAPTFQHAIDQTIEATDKQLDLSNIFGIKAIDYMTGESLKITYTPEKPIKGNVPGTYNVKVTTKDTAGNIAETTVTLTIIDTTGPNLTAEKATKQLEVNTKAPNWLTFFGIKANDIVDGDETNQVAVNAREINLAKLGTYHVYFTVTDKSGNKANTLTTTIQIVDTTLPELMIAKDKINYPKGKAISETKFLQDIGASATDNNGPVTITTNLSKAVNWNQAGTYKVTVTATDSTGNVAKKTIQVTIKGDESAIAITPNNKGNNQGKGSSSNKNEKNMPETGDRWSTELLFIGIMLLFAGIWLFGRQKTKTK</sequence>
<proteinExistence type="predicted"/>
<dbReference type="EMBL" id="JAARRG010000001">
    <property type="protein sequence ID" value="MBC1484901.1"/>
    <property type="molecule type" value="Genomic_DNA"/>
</dbReference>
<feature type="region of interest" description="Disordered" evidence="4">
    <location>
        <begin position="1968"/>
        <end position="1995"/>
    </location>
</feature>
<evidence type="ECO:0000256" key="3">
    <source>
        <dbReference type="ARBA" id="ARBA00022729"/>
    </source>
</evidence>
<feature type="domain" description="PKD/Chitinase" evidence="7">
    <location>
        <begin position="1715"/>
        <end position="1797"/>
    </location>
</feature>
<evidence type="ECO:0000313" key="8">
    <source>
        <dbReference type="EMBL" id="MBC1484901.1"/>
    </source>
</evidence>
<dbReference type="InterPro" id="IPR035986">
    <property type="entry name" value="PKD_dom_sf"/>
</dbReference>
<keyword evidence="5" id="KW-1133">Transmembrane helix</keyword>
<dbReference type="SUPFAM" id="SSF117074">
    <property type="entry name" value="Hypothetical protein PA1324"/>
    <property type="match status" value="1"/>
</dbReference>
<feature type="domain" description="PKD/Chitinase" evidence="7">
    <location>
        <begin position="1909"/>
        <end position="1964"/>
    </location>
</feature>
<reference evidence="8 9" key="1">
    <citation type="submission" date="2020-03" db="EMBL/GenBank/DDBJ databases">
        <title>Soil Listeria distribution.</title>
        <authorList>
            <person name="Liao J."/>
            <person name="Wiedmann M."/>
        </authorList>
    </citation>
    <scope>NUCLEOTIDE SEQUENCE [LARGE SCALE GENOMIC DNA]</scope>
    <source>
        <strain evidence="8 9">FSL L7-1560</strain>
    </source>
</reference>
<evidence type="ECO:0000256" key="5">
    <source>
        <dbReference type="SAM" id="Phobius"/>
    </source>
</evidence>
<feature type="domain" description="PKD/Chitinase" evidence="7">
    <location>
        <begin position="1557"/>
        <end position="1630"/>
    </location>
</feature>
<evidence type="ECO:0000256" key="6">
    <source>
        <dbReference type="SAM" id="SignalP"/>
    </source>
</evidence>
<feature type="compositionally biased region" description="Low complexity" evidence="4">
    <location>
        <begin position="1973"/>
        <end position="1986"/>
    </location>
</feature>
<dbReference type="InterPro" id="IPR013783">
    <property type="entry name" value="Ig-like_fold"/>
</dbReference>
<gene>
    <name evidence="8" type="ORF">HB897_01490</name>
</gene>
<dbReference type="PANTHER" id="PTHR24273">
    <property type="entry name" value="FI04643P-RELATED"/>
    <property type="match status" value="1"/>
</dbReference>
<accession>A0A7X0X0G2</accession>
<dbReference type="SUPFAM" id="SSF49299">
    <property type="entry name" value="PKD domain"/>
    <property type="match status" value="1"/>
</dbReference>
<dbReference type="InterPro" id="IPR033764">
    <property type="entry name" value="Sdr_B"/>
</dbReference>
<dbReference type="Proteomes" id="UP000523362">
    <property type="component" value="Unassembled WGS sequence"/>
</dbReference>
<dbReference type="SMART" id="SM00089">
    <property type="entry name" value="PKD"/>
    <property type="match status" value="4"/>
</dbReference>
<feature type="domain" description="PKD/Chitinase" evidence="7">
    <location>
        <begin position="1369"/>
        <end position="1447"/>
    </location>
</feature>
<dbReference type="NCBIfam" id="NF033932">
    <property type="entry name" value="LapB_rpt_80"/>
    <property type="match status" value="4"/>
</dbReference>
<dbReference type="Gene3D" id="2.60.40.10">
    <property type="entry name" value="Immunoglobulins"/>
    <property type="match status" value="7"/>
</dbReference>
<feature type="chain" id="PRO_5038930293" evidence="6">
    <location>
        <begin position="19"/>
        <end position="2026"/>
    </location>
</feature>
<dbReference type="RefSeq" id="WP_185383199.1">
    <property type="nucleotide sequence ID" value="NZ_JAARRG010000001.1"/>
</dbReference>
<evidence type="ECO:0000259" key="7">
    <source>
        <dbReference type="SMART" id="SM00089"/>
    </source>
</evidence>
<dbReference type="InterPro" id="IPR044056">
    <property type="entry name" value="InlI_Ig-like"/>
</dbReference>
<feature type="transmembrane region" description="Helical" evidence="5">
    <location>
        <begin position="1999"/>
        <end position="2019"/>
    </location>
</feature>
<dbReference type="Pfam" id="PF18981">
    <property type="entry name" value="InlK_D3"/>
    <property type="match status" value="3"/>
</dbReference>
<organism evidence="8 9">
    <name type="scientific">Listeria seeligeri</name>
    <dbReference type="NCBI Taxonomy" id="1640"/>
    <lineage>
        <taxon>Bacteria</taxon>
        <taxon>Bacillati</taxon>
        <taxon>Bacillota</taxon>
        <taxon>Bacilli</taxon>
        <taxon>Bacillales</taxon>
        <taxon>Listeriaceae</taxon>
        <taxon>Listeria</taxon>
    </lineage>
</organism>
<keyword evidence="5" id="KW-0472">Membrane</keyword>
<keyword evidence="2" id="KW-0964">Secreted</keyword>
<comment type="subcellular location">
    <subcellularLocation>
        <location evidence="1">Secreted</location>
    </subcellularLocation>
</comment>
<dbReference type="PANTHER" id="PTHR24273:SF32">
    <property type="entry name" value="HYALIN"/>
    <property type="match status" value="1"/>
</dbReference>
<evidence type="ECO:0000313" key="9">
    <source>
        <dbReference type="Proteomes" id="UP000523362"/>
    </source>
</evidence>
<evidence type="ECO:0000256" key="1">
    <source>
        <dbReference type="ARBA" id="ARBA00004613"/>
    </source>
</evidence>